<keyword evidence="4" id="KW-1185">Reference proteome</keyword>
<dbReference type="Gene3D" id="1.10.1040.10">
    <property type="entry name" value="N-(1-d-carboxylethyl)-l-norvaline Dehydrogenase, domain 2"/>
    <property type="match status" value="1"/>
</dbReference>
<name>A0A1V9YNQ1_ACHHY</name>
<dbReference type="InterPro" id="IPR029321">
    <property type="entry name" value="INTS2"/>
</dbReference>
<dbReference type="PANTHER" id="PTHR43060">
    <property type="entry name" value="3-HYDROXYISOBUTYRATE DEHYDROGENASE-LIKE 1, MITOCHONDRIAL-RELATED"/>
    <property type="match status" value="1"/>
</dbReference>
<dbReference type="PRINTS" id="PR02105">
    <property type="entry name" value="INTSUBUNIT2"/>
</dbReference>
<dbReference type="InterPro" id="IPR008927">
    <property type="entry name" value="6-PGluconate_DH-like_C_sf"/>
</dbReference>
<proteinExistence type="predicted"/>
<evidence type="ECO:0000259" key="1">
    <source>
        <dbReference type="Pfam" id="PF03446"/>
    </source>
</evidence>
<dbReference type="SUPFAM" id="SSF48179">
    <property type="entry name" value="6-phosphogluconate dehydrogenase C-terminal domain-like"/>
    <property type="match status" value="1"/>
</dbReference>
<dbReference type="EMBL" id="JNBR01001452">
    <property type="protein sequence ID" value="OQR87281.1"/>
    <property type="molecule type" value="Genomic_DNA"/>
</dbReference>
<dbReference type="GO" id="GO:0050661">
    <property type="term" value="F:NADP binding"/>
    <property type="evidence" value="ECO:0007669"/>
    <property type="project" value="InterPro"/>
</dbReference>
<accession>A0A1V9YNQ1</accession>
<dbReference type="GO" id="GO:0051287">
    <property type="term" value="F:NAD binding"/>
    <property type="evidence" value="ECO:0007669"/>
    <property type="project" value="InterPro"/>
</dbReference>
<dbReference type="OrthoDB" id="70899at2759"/>
<dbReference type="Pfam" id="PF14833">
    <property type="entry name" value="NAD_binding_11"/>
    <property type="match status" value="1"/>
</dbReference>
<dbReference type="Proteomes" id="UP000243579">
    <property type="component" value="Unassembled WGS sequence"/>
</dbReference>
<dbReference type="Pfam" id="PF14750">
    <property type="entry name" value="INTS2"/>
    <property type="match status" value="2"/>
</dbReference>
<dbReference type="SUPFAM" id="SSF51735">
    <property type="entry name" value="NAD(P)-binding Rossmann-fold domains"/>
    <property type="match status" value="1"/>
</dbReference>
<dbReference type="GO" id="GO:0032039">
    <property type="term" value="C:integrator complex"/>
    <property type="evidence" value="ECO:0007669"/>
    <property type="project" value="InterPro"/>
</dbReference>
<protein>
    <submittedName>
        <fullName evidence="3">6phosphogluconate dehydrogenase NAD-binding domain containing protein</fullName>
    </submittedName>
</protein>
<organism evidence="3 4">
    <name type="scientific">Achlya hypogyna</name>
    <name type="common">Oomycete</name>
    <name type="synonym">Protoachlya hypogyna</name>
    <dbReference type="NCBI Taxonomy" id="1202772"/>
    <lineage>
        <taxon>Eukaryota</taxon>
        <taxon>Sar</taxon>
        <taxon>Stramenopiles</taxon>
        <taxon>Oomycota</taxon>
        <taxon>Saprolegniomycetes</taxon>
        <taxon>Saprolegniales</taxon>
        <taxon>Achlyaceae</taxon>
        <taxon>Achlya</taxon>
    </lineage>
</organism>
<dbReference type="Pfam" id="PF03446">
    <property type="entry name" value="NAD_binding_2"/>
    <property type="match status" value="1"/>
</dbReference>
<feature type="domain" description="3-hydroxyisobutyrate dehydrogenase-like NAD-binding" evidence="2">
    <location>
        <begin position="1190"/>
        <end position="1301"/>
    </location>
</feature>
<dbReference type="STRING" id="1202772.A0A1V9YNQ1"/>
<feature type="domain" description="6-phosphogluconate dehydrogenase NADP-binding" evidence="1">
    <location>
        <begin position="1028"/>
        <end position="1187"/>
    </location>
</feature>
<comment type="caution">
    <text evidence="3">The sequence shown here is derived from an EMBL/GenBank/DDBJ whole genome shotgun (WGS) entry which is preliminary data.</text>
</comment>
<dbReference type="InterPro" id="IPR036291">
    <property type="entry name" value="NAD(P)-bd_dom_sf"/>
</dbReference>
<gene>
    <name evidence="3" type="ORF">ACHHYP_09241</name>
</gene>
<dbReference type="InterPro" id="IPR006115">
    <property type="entry name" value="6PGDH_NADP-bd"/>
</dbReference>
<sequence length="1320" mass="139696">MASSALLSLLGRAVDGCADDLREQMPLFTRLLHAKAPTSAPARAARADLQNLLVRNPEATIGKRYAMAFLTVDLASLKHDDTTLDECVPDSDVARVRYVLRVLLRALRGVDVGLAARDVFANRGHLVEVQCILCHALARDWLPLPKLVPVLLETTIGASLLEGVVANDPSTLPVVADALVALLKKQPDIHLYSRCRMLLVALSQRTAATAADLRRRCILPDTLPLASVALDITLSAMPADAPRFVATMMQGARSPQFWAFVHEGLHAPADAGVRAAYRDLLDRLRAALVAALAAWSGDLDALQTLLRAYCGLLGRGGLVLADAEAAALLGAVSRALPLLRQTPATVPVAFATLVLASVGRLATHDDGAVGFLQDARLAIKALYDADRAGAGPAFMMMALLLYTKPSMVVDLLRHVLDCAVVVPVDRVPLFGEYVLKLDFTEAVMVHGLLVTATPPTINADAHDALHEMALRVTYSLLCERSFVRHKTNPGDWLWRQVHAATLPMHPVLPNLMLEWVENSVADPTAVPPLGAALVQAAVGAVVASPTVAACPSLWARAVLSLLYALHYNRRKAAAFDTTALPVTLVVRTAARHARAGEAFEFIFPLLLRVVLDDYTGLLAPTPPPMAAVEWTAAAWTSAALQQTPALMADVREFLTPLVNAPGAAVAPLLPWLTRDVLPAAMGGSPPVAAANPFAPPAPAAVGVVADPAVCALVQALVAAGIGHHPTPDAVLVALAQTLCNAPVPLVLAELLEEPFVVLRCDPVVWTSAPLVRLLLPVLDAARAWSAAAVLRQAPAEDAGDPAQYVLLQDTICVHAMLNALETAAPAVAPLLRDWLDAAFRRSGLLLLTVHSQGYAPTLLPTLVREILAMEELVASIPDLLNCNDLPKLAFRCELASELLRQYPHGSSAVVLKSLVGKMKLIYDTDRAQTAEKVLSNDVLGFFAAVLPSVAALCVAYPEAAEDGVQLLLKLRTQVAHQSTDLLAAAPLLPRLDNAIHRAFAQLARREVYAGRSGLPGGISDWNADEDMRVGFIGTGIMGKSMCEHILHAGYQVTVYSRTAAKCDALVAKGAIYAPTPAAVAQQSDVVFTIVGYPSDVRQVILGDQGVLSTLAPGGIVVDMTTSEPSLAKEIFAAAKAKGASAIDAPVSGGDVGAKEARLSIMVGGEAAALEKVLPLFRVMGKNIRHMGGPGAGQHTKMVNQILIATNMIGVVEGLLYAYKAGLDLDEVIAAVGAGAAGSWSINNMGPRIAKRDFNPGFMVEHFLKDMGIALKESQAMGLALPGLALANQLYLAVQAQENGGKLGTQALMLAFEQLNAIKRD</sequence>
<dbReference type="PANTHER" id="PTHR43060:SF15">
    <property type="entry name" value="3-HYDROXYISOBUTYRATE DEHYDROGENASE-LIKE 1, MITOCHONDRIAL-RELATED"/>
    <property type="match status" value="1"/>
</dbReference>
<evidence type="ECO:0000313" key="4">
    <source>
        <dbReference type="Proteomes" id="UP000243579"/>
    </source>
</evidence>
<evidence type="ECO:0000259" key="2">
    <source>
        <dbReference type="Pfam" id="PF14833"/>
    </source>
</evidence>
<dbReference type="Gene3D" id="3.40.50.720">
    <property type="entry name" value="NAD(P)-binding Rossmann-like Domain"/>
    <property type="match status" value="1"/>
</dbReference>
<evidence type="ECO:0000313" key="3">
    <source>
        <dbReference type="EMBL" id="OQR87281.1"/>
    </source>
</evidence>
<dbReference type="InterPro" id="IPR026236">
    <property type="entry name" value="Int2_metazoa"/>
</dbReference>
<dbReference type="GO" id="GO:0016180">
    <property type="term" value="P:snRNA processing"/>
    <property type="evidence" value="ECO:0007669"/>
    <property type="project" value="InterPro"/>
</dbReference>
<dbReference type="InterPro" id="IPR029154">
    <property type="entry name" value="HIBADH-like_NADP-bd"/>
</dbReference>
<dbReference type="InterPro" id="IPR013328">
    <property type="entry name" value="6PGD_dom2"/>
</dbReference>
<reference evidence="3 4" key="1">
    <citation type="journal article" date="2014" name="Genome Biol. Evol.">
        <title>The secreted proteins of Achlya hypogyna and Thraustotheca clavata identify the ancestral oomycete secretome and reveal gene acquisitions by horizontal gene transfer.</title>
        <authorList>
            <person name="Misner I."/>
            <person name="Blouin N."/>
            <person name="Leonard G."/>
            <person name="Richards T.A."/>
            <person name="Lane C.E."/>
        </authorList>
    </citation>
    <scope>NUCLEOTIDE SEQUENCE [LARGE SCALE GENOMIC DNA]</scope>
    <source>
        <strain evidence="3 4">ATCC 48635</strain>
    </source>
</reference>